<dbReference type="EMBL" id="MPJW01000120">
    <property type="protein sequence ID" value="OLU39990.1"/>
    <property type="molecule type" value="Genomic_DNA"/>
</dbReference>
<sequence>MEHENIELVPCSQEDIDTLVDLARKTYYETFKVRNKPEEMDQYLDDAFDPETLLEEMDNPESLFYFLKVDGKTAGYLKLNTGNAQTELQDPELMEIQRIYIDPDFQDSGLGPLMITQAIRIARNDNKKGIWLGVWEKNDKAMAFYEKYGFEKFGSHDFMMGDDKQLDYMMIKDLAKKSEE</sequence>
<dbReference type="OrthoDB" id="7205533at2"/>
<proteinExistence type="predicted"/>
<accession>A0A1U7NGA8</accession>
<dbReference type="InterPro" id="IPR050276">
    <property type="entry name" value="MshD_Acetyltransferase"/>
</dbReference>
<dbReference type="Pfam" id="PF00583">
    <property type="entry name" value="Acetyltransf_1"/>
    <property type="match status" value="1"/>
</dbReference>
<comment type="caution">
    <text evidence="2">The sequence shown here is derived from an EMBL/GenBank/DDBJ whole genome shotgun (WGS) entry which is preliminary data.</text>
</comment>
<dbReference type="AlphaFoldDB" id="A0A1U7NGA8"/>
<dbReference type="CDD" id="cd04301">
    <property type="entry name" value="NAT_SF"/>
    <property type="match status" value="1"/>
</dbReference>
<protein>
    <recommendedName>
        <fullName evidence="1">N-acetyltransferase domain-containing protein</fullName>
    </recommendedName>
</protein>
<organism evidence="2 3">
    <name type="scientific">Ileibacterium valens</name>
    <dbReference type="NCBI Taxonomy" id="1862668"/>
    <lineage>
        <taxon>Bacteria</taxon>
        <taxon>Bacillati</taxon>
        <taxon>Bacillota</taxon>
        <taxon>Erysipelotrichia</taxon>
        <taxon>Erysipelotrichales</taxon>
        <taxon>Erysipelotrichaceae</taxon>
        <taxon>Ileibacterium</taxon>
    </lineage>
</organism>
<feature type="domain" description="N-acetyltransferase" evidence="1">
    <location>
        <begin position="6"/>
        <end position="175"/>
    </location>
</feature>
<dbReference type="Proteomes" id="UP000186341">
    <property type="component" value="Unassembled WGS sequence"/>
</dbReference>
<dbReference type="RefSeq" id="WP_075819231.1">
    <property type="nucleotide sequence ID" value="NZ_CAPSZD010000198.1"/>
</dbReference>
<evidence type="ECO:0000259" key="1">
    <source>
        <dbReference type="PROSITE" id="PS51186"/>
    </source>
</evidence>
<name>A0A1U7NGA8_9FIRM</name>
<dbReference type="Gene3D" id="3.40.630.30">
    <property type="match status" value="1"/>
</dbReference>
<dbReference type="PROSITE" id="PS51186">
    <property type="entry name" value="GNAT"/>
    <property type="match status" value="1"/>
</dbReference>
<evidence type="ECO:0000313" key="3">
    <source>
        <dbReference type="Proteomes" id="UP000186341"/>
    </source>
</evidence>
<dbReference type="PANTHER" id="PTHR43617">
    <property type="entry name" value="L-AMINO ACID N-ACETYLTRANSFERASE"/>
    <property type="match status" value="1"/>
</dbReference>
<evidence type="ECO:0000313" key="2">
    <source>
        <dbReference type="EMBL" id="OLU39990.1"/>
    </source>
</evidence>
<dbReference type="InterPro" id="IPR016181">
    <property type="entry name" value="Acyl_CoA_acyltransferase"/>
</dbReference>
<keyword evidence="3" id="KW-1185">Reference proteome</keyword>
<dbReference type="PANTHER" id="PTHR43617:SF33">
    <property type="entry name" value="SPORE COAT POLYSACCHARIDE BIOSYNTHESIS PROTEIN SPSD"/>
    <property type="match status" value="1"/>
</dbReference>
<dbReference type="GeneID" id="82202723"/>
<dbReference type="GO" id="GO:0016747">
    <property type="term" value="F:acyltransferase activity, transferring groups other than amino-acyl groups"/>
    <property type="evidence" value="ECO:0007669"/>
    <property type="project" value="InterPro"/>
</dbReference>
<dbReference type="InterPro" id="IPR000182">
    <property type="entry name" value="GNAT_dom"/>
</dbReference>
<reference evidence="2 3" key="1">
    <citation type="submission" date="2016-11" db="EMBL/GenBank/DDBJ databases">
        <title>Description of two novel members of the family Erysipelotrichaceae: Ileibacterium lipovorans gen. nov., sp. nov. and Dubosiella newyorkensis, gen. nov., sp. nov.</title>
        <authorList>
            <person name="Cox L.M."/>
            <person name="Sohn J."/>
            <person name="Tyrrell K.L."/>
            <person name="Citron D.M."/>
            <person name="Lawson P.A."/>
            <person name="Patel N.B."/>
            <person name="Iizumi T."/>
            <person name="Perez-Perez G.I."/>
            <person name="Goldstein E.J."/>
            <person name="Blaser M.J."/>
        </authorList>
    </citation>
    <scope>NUCLEOTIDE SEQUENCE [LARGE SCALE GENOMIC DNA]</scope>
    <source>
        <strain evidence="2 3">NYU-BL-A3</strain>
    </source>
</reference>
<dbReference type="SUPFAM" id="SSF55729">
    <property type="entry name" value="Acyl-CoA N-acyltransferases (Nat)"/>
    <property type="match status" value="1"/>
</dbReference>
<gene>
    <name evidence="2" type="ORF">BO222_05820</name>
</gene>